<evidence type="ECO:0000259" key="10">
    <source>
        <dbReference type="PROSITE" id="PS50002"/>
    </source>
</evidence>
<dbReference type="PROSITE" id="PS50002">
    <property type="entry name" value="SH3"/>
    <property type="match status" value="1"/>
</dbReference>
<keyword evidence="5" id="KW-0206">Cytoskeleton</keyword>
<evidence type="ECO:0000256" key="4">
    <source>
        <dbReference type="ARBA" id="ARBA00022553"/>
    </source>
</evidence>
<dbReference type="Pfam" id="PF00611">
    <property type="entry name" value="FCH"/>
    <property type="match status" value="1"/>
</dbReference>
<dbReference type="InterPro" id="IPR031160">
    <property type="entry name" value="F_BAR_dom"/>
</dbReference>
<dbReference type="InterPro" id="IPR001452">
    <property type="entry name" value="SH3_domain"/>
</dbReference>
<feature type="compositionally biased region" description="Polar residues" evidence="9">
    <location>
        <begin position="534"/>
        <end position="547"/>
    </location>
</feature>
<comment type="caution">
    <text evidence="12">The sequence shown here is derived from an EMBL/GenBank/DDBJ whole genome shotgun (WGS) entry which is preliminary data.</text>
</comment>
<evidence type="ECO:0000256" key="8">
    <source>
        <dbReference type="SAM" id="Coils"/>
    </source>
</evidence>
<dbReference type="GO" id="GO:0120104">
    <property type="term" value="C:mitotic actomyosin contractile ring, proximal layer"/>
    <property type="evidence" value="ECO:0007669"/>
    <property type="project" value="TreeGrafter"/>
</dbReference>
<dbReference type="PRINTS" id="PR00452">
    <property type="entry name" value="SH3DOMAIN"/>
</dbReference>
<protein>
    <recommendedName>
        <fullName evidence="14">SH3 domain-containing protein</fullName>
    </recommendedName>
</protein>
<dbReference type="PANTHER" id="PTHR23065:SF7">
    <property type="entry name" value="NOSTRIN, ISOFORM H"/>
    <property type="match status" value="1"/>
</dbReference>
<feature type="domain" description="SH3" evidence="10">
    <location>
        <begin position="591"/>
        <end position="655"/>
    </location>
</feature>
<evidence type="ECO:0000313" key="13">
    <source>
        <dbReference type="Proteomes" id="UP000193498"/>
    </source>
</evidence>
<proteinExistence type="predicted"/>
<feature type="compositionally biased region" description="Basic and acidic residues" evidence="9">
    <location>
        <begin position="561"/>
        <end position="573"/>
    </location>
</feature>
<dbReference type="STRING" id="1314790.A0A1Y1XVE0"/>
<feature type="compositionally biased region" description="Polar residues" evidence="9">
    <location>
        <begin position="473"/>
        <end position="497"/>
    </location>
</feature>
<dbReference type="InterPro" id="IPR027267">
    <property type="entry name" value="AH/BAR_dom_sf"/>
</dbReference>
<dbReference type="Pfam" id="PF14604">
    <property type="entry name" value="SH3_9"/>
    <property type="match status" value="1"/>
</dbReference>
<feature type="coiled-coil region" evidence="8">
    <location>
        <begin position="136"/>
        <end position="189"/>
    </location>
</feature>
<dbReference type="InParanoid" id="A0A1Y1XVE0"/>
<dbReference type="FunCoup" id="A0A1Y1XVE0">
    <property type="interactions" value="54"/>
</dbReference>
<dbReference type="InterPro" id="IPR036028">
    <property type="entry name" value="SH3-like_dom_sf"/>
</dbReference>
<evidence type="ECO:0000256" key="3">
    <source>
        <dbReference type="ARBA" id="ARBA00022490"/>
    </source>
</evidence>
<dbReference type="Proteomes" id="UP000193498">
    <property type="component" value="Unassembled WGS sequence"/>
</dbReference>
<keyword evidence="4" id="KW-0597">Phosphoprotein</keyword>
<name>A0A1Y1XVE0_9FUNG</name>
<dbReference type="Gene3D" id="1.20.1270.60">
    <property type="entry name" value="Arfaptin homology (AH) domain/BAR domain"/>
    <property type="match status" value="1"/>
</dbReference>
<evidence type="ECO:0000256" key="5">
    <source>
        <dbReference type="ARBA" id="ARBA00023212"/>
    </source>
</evidence>
<evidence type="ECO:0000313" key="12">
    <source>
        <dbReference type="EMBL" id="ORX89721.1"/>
    </source>
</evidence>
<dbReference type="GO" id="GO:0005543">
    <property type="term" value="F:phospholipid binding"/>
    <property type="evidence" value="ECO:0007669"/>
    <property type="project" value="TreeGrafter"/>
</dbReference>
<evidence type="ECO:0000256" key="1">
    <source>
        <dbReference type="ARBA" id="ARBA00004245"/>
    </source>
</evidence>
<evidence type="ECO:0000256" key="6">
    <source>
        <dbReference type="PROSITE-ProRule" id="PRU00192"/>
    </source>
</evidence>
<evidence type="ECO:0000256" key="9">
    <source>
        <dbReference type="SAM" id="MobiDB-lite"/>
    </source>
</evidence>
<dbReference type="OrthoDB" id="27823at2759"/>
<dbReference type="PROSITE" id="PS51741">
    <property type="entry name" value="F_BAR"/>
    <property type="match status" value="1"/>
</dbReference>
<comment type="subcellular location">
    <subcellularLocation>
        <location evidence="1">Cytoplasm</location>
        <location evidence="1">Cytoskeleton</location>
    </subcellularLocation>
</comment>
<keyword evidence="3" id="KW-0963">Cytoplasm</keyword>
<reference evidence="12 13" key="1">
    <citation type="submission" date="2016-07" db="EMBL/GenBank/DDBJ databases">
        <title>Pervasive Adenine N6-methylation of Active Genes in Fungi.</title>
        <authorList>
            <consortium name="DOE Joint Genome Institute"/>
            <person name="Mondo S.J."/>
            <person name="Dannebaum R.O."/>
            <person name="Kuo R.C."/>
            <person name="Labutti K."/>
            <person name="Haridas S."/>
            <person name="Kuo A."/>
            <person name="Salamov A."/>
            <person name="Ahrendt S.R."/>
            <person name="Lipzen A."/>
            <person name="Sullivan W."/>
            <person name="Andreopoulos W.B."/>
            <person name="Clum A."/>
            <person name="Lindquist E."/>
            <person name="Daum C."/>
            <person name="Ramamoorthy G.K."/>
            <person name="Gryganskyi A."/>
            <person name="Culley D."/>
            <person name="Magnuson J.K."/>
            <person name="James T.Y."/>
            <person name="O'Malley M.A."/>
            <person name="Stajich J.E."/>
            <person name="Spatafora J.W."/>
            <person name="Visel A."/>
            <person name="Grigoriev I.V."/>
        </authorList>
    </citation>
    <scope>NUCLEOTIDE SEQUENCE [LARGE SCALE GENOMIC DNA]</scope>
    <source>
        <strain evidence="12 13">CBS 931.73</strain>
    </source>
</reference>
<keyword evidence="2 6" id="KW-0728">SH3 domain</keyword>
<dbReference type="PANTHER" id="PTHR23065">
    <property type="entry name" value="PROLINE-SERINE-THREONINE PHOSPHATASE INTERACTING PROTEIN 1"/>
    <property type="match status" value="1"/>
</dbReference>
<dbReference type="GO" id="GO:0009898">
    <property type="term" value="C:cytoplasmic side of plasma membrane"/>
    <property type="evidence" value="ECO:0007669"/>
    <property type="project" value="TreeGrafter"/>
</dbReference>
<dbReference type="SUPFAM" id="SSF103657">
    <property type="entry name" value="BAR/IMD domain-like"/>
    <property type="match status" value="1"/>
</dbReference>
<evidence type="ECO:0000256" key="7">
    <source>
        <dbReference type="PROSITE-ProRule" id="PRU01077"/>
    </source>
</evidence>
<dbReference type="SMART" id="SM00326">
    <property type="entry name" value="SH3"/>
    <property type="match status" value="1"/>
</dbReference>
<organism evidence="12 13">
    <name type="scientific">Basidiobolus meristosporus CBS 931.73</name>
    <dbReference type="NCBI Taxonomy" id="1314790"/>
    <lineage>
        <taxon>Eukaryota</taxon>
        <taxon>Fungi</taxon>
        <taxon>Fungi incertae sedis</taxon>
        <taxon>Zoopagomycota</taxon>
        <taxon>Entomophthoromycotina</taxon>
        <taxon>Basidiobolomycetes</taxon>
        <taxon>Basidiobolales</taxon>
        <taxon>Basidiobolaceae</taxon>
        <taxon>Basidiobolus</taxon>
    </lineage>
</organism>
<keyword evidence="13" id="KW-1185">Reference proteome</keyword>
<feature type="domain" description="F-BAR" evidence="11">
    <location>
        <begin position="6"/>
        <end position="249"/>
    </location>
</feature>
<dbReference type="GO" id="GO:0030036">
    <property type="term" value="P:actin cytoskeleton organization"/>
    <property type="evidence" value="ECO:0007669"/>
    <property type="project" value="UniProtKB-ARBA"/>
</dbReference>
<feature type="compositionally biased region" description="Low complexity" evidence="9">
    <location>
        <begin position="574"/>
        <end position="584"/>
    </location>
</feature>
<dbReference type="Gene3D" id="2.30.30.40">
    <property type="entry name" value="SH3 Domains"/>
    <property type="match status" value="1"/>
</dbReference>
<evidence type="ECO:0000256" key="2">
    <source>
        <dbReference type="ARBA" id="ARBA00022443"/>
    </source>
</evidence>
<feature type="compositionally biased region" description="Polar residues" evidence="9">
    <location>
        <begin position="456"/>
        <end position="465"/>
    </location>
</feature>
<gene>
    <name evidence="12" type="ORF">K493DRAFT_318496</name>
</gene>
<dbReference type="AlphaFoldDB" id="A0A1Y1XVE0"/>
<dbReference type="CDD" id="cd00174">
    <property type="entry name" value="SH3"/>
    <property type="match status" value="1"/>
</dbReference>
<dbReference type="EMBL" id="MCFE01000426">
    <property type="protein sequence ID" value="ORX89721.1"/>
    <property type="molecule type" value="Genomic_DNA"/>
</dbReference>
<dbReference type="InterPro" id="IPR001060">
    <property type="entry name" value="FCH_dom"/>
</dbReference>
<evidence type="ECO:0008006" key="14">
    <source>
        <dbReference type="Google" id="ProtNLM"/>
    </source>
</evidence>
<dbReference type="SMART" id="SM00055">
    <property type="entry name" value="FCH"/>
    <property type="match status" value="1"/>
</dbReference>
<evidence type="ECO:0000259" key="11">
    <source>
        <dbReference type="PROSITE" id="PS51741"/>
    </source>
</evidence>
<keyword evidence="7 8" id="KW-0175">Coiled coil</keyword>
<feature type="region of interest" description="Disordered" evidence="9">
    <location>
        <begin position="417"/>
        <end position="592"/>
    </location>
</feature>
<accession>A0A1Y1XVE0</accession>
<dbReference type="SUPFAM" id="SSF50044">
    <property type="entry name" value="SH3-domain"/>
    <property type="match status" value="1"/>
</dbReference>
<sequence>MAYVQPTFVNSFWGKNEEGVEVLMKKLRTSKQSCVELQNLYTARAAIEEEYGRKLLKLAQSPVGKDEFGTLKDSLECLRRELESMGNSRVELGKKMKVEIEGELAGFMEGQREKRKMQTTKIEKCAKEKSVLRMHVLKLKEKLDVEKRTVQELEQLGDKERLQSAIASVRVIDEELKEALHKCNEVERQWTNDWKESCELFQKLEEERINFLKKSSWEFSNIIAAVCVSDDMACENIRQSLEKCFAAHDIARFIQEFGTGSELPDSVISKEMSGLNQRDAVELDARSKLRSSTGQIGTNTRMQTPVDRPASAMYDPRYYYYAGTPDPAMAYRQAAYYHQSRSYYPMDPRSTAALGYRPPMGYHNRPMDYSQVPGRAVSPNSSQHPMMYYPMVQGRPHWQNFAQLQGQPKGGLIKASADPLGRVISPPPTIITTPANHPKEEQPYNPSVGNKLEPQRTLSPSSTDSGHPAETRVSPTPSTTLQSVDSESRAISPNSKIYPTPDSPQGAGNDALRSPVQQERRSRGLSFKNYGLYSPTNTSPDRSSPTKTELLHTKTSPAELDGAKPPESVHEAPESPSEPTQPTELSKKKSKPHMEVRALYDYDAECEEELSLREGQIVRVTATRLDGWWEGEILDENQNIQCGLFPSNFTEPVINLDYI</sequence>